<feature type="region of interest" description="Disordered" evidence="1">
    <location>
        <begin position="174"/>
        <end position="207"/>
    </location>
</feature>
<evidence type="ECO:0000256" key="1">
    <source>
        <dbReference type="SAM" id="MobiDB-lite"/>
    </source>
</evidence>
<feature type="region of interest" description="Disordered" evidence="1">
    <location>
        <begin position="1"/>
        <end position="20"/>
    </location>
</feature>
<reference evidence="2 3" key="1">
    <citation type="submission" date="2018-02" db="EMBL/GenBank/DDBJ databases">
        <title>The genomes of Aspergillus section Nigri reveals drivers in fungal speciation.</title>
        <authorList>
            <consortium name="DOE Joint Genome Institute"/>
            <person name="Vesth T.C."/>
            <person name="Nybo J."/>
            <person name="Theobald S."/>
            <person name="Brandl J."/>
            <person name="Frisvad J.C."/>
            <person name="Nielsen K.F."/>
            <person name="Lyhne E.K."/>
            <person name="Kogle M.E."/>
            <person name="Kuo A."/>
            <person name="Riley R."/>
            <person name="Clum A."/>
            <person name="Nolan M."/>
            <person name="Lipzen A."/>
            <person name="Salamov A."/>
            <person name="Henrissat B."/>
            <person name="Wiebenga A."/>
            <person name="De vries R.P."/>
            <person name="Grigoriev I.V."/>
            <person name="Mortensen U.H."/>
            <person name="Andersen M.R."/>
            <person name="Baker S.E."/>
        </authorList>
    </citation>
    <scope>NUCLEOTIDE SEQUENCE [LARGE SCALE GENOMIC DNA]</scope>
    <source>
        <strain evidence="2 3">CBS 121057</strain>
    </source>
</reference>
<evidence type="ECO:0000313" key="2">
    <source>
        <dbReference type="EMBL" id="PYI09418.1"/>
    </source>
</evidence>
<protein>
    <submittedName>
        <fullName evidence="2">Uncharacterized protein</fullName>
    </submittedName>
</protein>
<dbReference type="EMBL" id="KZ826327">
    <property type="protein sequence ID" value="PYI09418.1"/>
    <property type="molecule type" value="Genomic_DNA"/>
</dbReference>
<dbReference type="Proteomes" id="UP000248423">
    <property type="component" value="Unassembled WGS sequence"/>
</dbReference>
<sequence>MSFLPLVDHTFENPPFDPSTKFAAEEKRLDKGKGIQEPANLDDPVASLKTKLELTDMAPGQEGPDVPPCSLSSNNEPLDTPVPNRDSIQDDVSRAETMSVDYLTAREGDDDAPILVLDDEVPDTAVQGPSPSDDGISHQVVDAVGETAVAPIHGDVLTTCNEPSPEAPVLAALSQDASEDGHPHEKPEAVVAADMSPSQEDQDINKSNIRPSEDVTSIIGRIEALVTNSIDSLPKTPAQDNISSMDTVSEVPNSPTDESNHNPPERLVLTYSKPTEARVRVRGCASVGVQTMPKTLTRVKRAIPNAGPVTATNETETATIEPTRRTRLGYSEDSETTVEYTGYATQVEIIWRY</sequence>
<dbReference type="VEuPathDB" id="FungiDB:BO78DRAFT_38610"/>
<evidence type="ECO:0000313" key="3">
    <source>
        <dbReference type="Proteomes" id="UP000248423"/>
    </source>
</evidence>
<feature type="region of interest" description="Disordered" evidence="1">
    <location>
        <begin position="232"/>
        <end position="266"/>
    </location>
</feature>
<feature type="compositionally biased region" description="Basic and acidic residues" evidence="1">
    <location>
        <begin position="179"/>
        <end position="188"/>
    </location>
</feature>
<keyword evidence="3" id="KW-1185">Reference proteome</keyword>
<organism evidence="2 3">
    <name type="scientific">Aspergillus sclerotiicarbonarius (strain CBS 121057 / IBT 28362)</name>
    <dbReference type="NCBI Taxonomy" id="1448318"/>
    <lineage>
        <taxon>Eukaryota</taxon>
        <taxon>Fungi</taxon>
        <taxon>Dikarya</taxon>
        <taxon>Ascomycota</taxon>
        <taxon>Pezizomycotina</taxon>
        <taxon>Eurotiomycetes</taxon>
        <taxon>Eurotiomycetidae</taxon>
        <taxon>Eurotiales</taxon>
        <taxon>Aspergillaceae</taxon>
        <taxon>Aspergillus</taxon>
        <taxon>Aspergillus subgen. Circumdati</taxon>
    </lineage>
</organism>
<name>A0A319ER69_ASPSB</name>
<feature type="compositionally biased region" description="Polar residues" evidence="1">
    <location>
        <begin position="238"/>
        <end position="257"/>
    </location>
</feature>
<proteinExistence type="predicted"/>
<gene>
    <name evidence="2" type="ORF">BO78DRAFT_38610</name>
</gene>
<dbReference type="OrthoDB" id="4509212at2759"/>
<accession>A0A319ER69</accession>
<dbReference type="AlphaFoldDB" id="A0A319ER69"/>
<feature type="region of interest" description="Disordered" evidence="1">
    <location>
        <begin position="54"/>
        <end position="93"/>
    </location>
</feature>